<feature type="region of interest" description="Disordered" evidence="6">
    <location>
        <begin position="671"/>
        <end position="690"/>
    </location>
</feature>
<reference evidence="9" key="2">
    <citation type="submission" date="2004-02" db="EMBL/GenBank/DDBJ databases">
        <authorList>
            <consortium name="Genoscope"/>
            <consortium name="Whitehead Institute Centre for Genome Research"/>
        </authorList>
    </citation>
    <scope>NUCLEOTIDE SEQUENCE</scope>
</reference>
<comment type="caution">
    <text evidence="9">The sequence shown here is derived from an EMBL/GenBank/DDBJ whole genome shotgun (WGS) entry which is preliminary data.</text>
</comment>
<organism evidence="9">
    <name type="scientific">Tetraodon nigroviridis</name>
    <name type="common">Spotted green pufferfish</name>
    <name type="synonym">Chelonodon nigroviridis</name>
    <dbReference type="NCBI Taxonomy" id="99883"/>
    <lineage>
        <taxon>Eukaryota</taxon>
        <taxon>Metazoa</taxon>
        <taxon>Chordata</taxon>
        <taxon>Craniata</taxon>
        <taxon>Vertebrata</taxon>
        <taxon>Euteleostomi</taxon>
        <taxon>Actinopterygii</taxon>
        <taxon>Neopterygii</taxon>
        <taxon>Teleostei</taxon>
        <taxon>Neoteleostei</taxon>
        <taxon>Acanthomorphata</taxon>
        <taxon>Eupercaria</taxon>
        <taxon>Tetraodontiformes</taxon>
        <taxon>Tetradontoidea</taxon>
        <taxon>Tetraodontidae</taxon>
        <taxon>Tetraodon</taxon>
    </lineage>
</organism>
<dbReference type="InterPro" id="IPR011701">
    <property type="entry name" value="MFS"/>
</dbReference>
<evidence type="ECO:0000256" key="1">
    <source>
        <dbReference type="ARBA" id="ARBA00004141"/>
    </source>
</evidence>
<sequence length="720" mass="79893">MDDDLFQLRQLPIVRFRRTGESTRSDDDGENRDQVVHIAEQTDLESAPLADGAPVPREFANPTDDTFMVEDAVEAIGFGTFQWKLSILTGLSWMADAMEMMILSILAPQLHCEWRLPSLEVALLTSAVFIGMMISSSLWGNISDKYGRKTGLKMSVLWTMFYGLMSAFAPVYGWILVLRALVGFGIGGAPQSVTLYAEFLPMKSRATCILLIEIFWAVGTVFEVLLAILVMPTLGWRWLLGLSTIPLFIFAVLCFVSLTSLVVARSTSTRSGFITEHGCCAWLQWLPESARYDVLTGNQEKALATLKRIAAENGAPMPLGKLTAARQEDRGKIRDLFSSHFRWTTVLLWFIWLVNSWFVVRLRPSCSCDGHRRQICPSLCSCLIRFSNAFCYYGLVLLTTELFQEGGACGMSKGNKKELRCSLECKYLNSDDYKDLLWTTLSEFPGTTAGDTVGNRSAGEDEDHGLVFLHLLHVHYSTLRLCRPVRFIAAGQIPNWRAMQHNCLISAAGLHDRVDIHRQSFHCRRISGRLRLHSRGVSNGDQGFGSGNKQRNGKSRRPDHTICGTGEDVLCLLSSKPQKMWSYTCRPCLKGDAGVVGVPGSVCVLLLLPLRCHRLLRAAHRDDGSGPAGVQPARVGPGNGGPRLVPRFSEDPSFLLGVTRLTMAGIQMTADHNEGKKKKEEQSDWHPAPISSPVPRVCARQWPPKSQPALFLCSIAIVIC</sequence>
<comment type="subcellular location">
    <subcellularLocation>
        <location evidence="1">Membrane</location>
        <topology evidence="1">Multi-pass membrane protein</topology>
    </subcellularLocation>
</comment>
<dbReference type="Pfam" id="PF07690">
    <property type="entry name" value="MFS_1"/>
    <property type="match status" value="1"/>
</dbReference>
<keyword evidence="3 7" id="KW-0812">Transmembrane</keyword>
<dbReference type="PANTHER" id="PTHR23511:SF5">
    <property type="entry name" value="MAJOR FACILITATOR-TYPE TRANSPORTER HXNZ-RELATED"/>
    <property type="match status" value="1"/>
</dbReference>
<evidence type="ECO:0000259" key="8">
    <source>
        <dbReference type="PROSITE" id="PS50850"/>
    </source>
</evidence>
<evidence type="ECO:0000256" key="6">
    <source>
        <dbReference type="SAM" id="MobiDB-lite"/>
    </source>
</evidence>
<dbReference type="InterPro" id="IPR036259">
    <property type="entry name" value="MFS_trans_sf"/>
</dbReference>
<keyword evidence="4 7" id="KW-1133">Transmembrane helix</keyword>
<dbReference type="OrthoDB" id="4139357at2759"/>
<feature type="transmembrane region" description="Helical" evidence="7">
    <location>
        <begin position="119"/>
        <end position="139"/>
    </location>
</feature>
<evidence type="ECO:0000256" key="5">
    <source>
        <dbReference type="ARBA" id="ARBA00023136"/>
    </source>
</evidence>
<dbReference type="EMBL" id="CAAE01014999">
    <property type="protein sequence ID" value="CAG08509.1"/>
    <property type="molecule type" value="Genomic_DNA"/>
</dbReference>
<dbReference type="SUPFAM" id="SSF103473">
    <property type="entry name" value="MFS general substrate transporter"/>
    <property type="match status" value="1"/>
</dbReference>
<dbReference type="GO" id="GO:0016020">
    <property type="term" value="C:membrane"/>
    <property type="evidence" value="ECO:0007669"/>
    <property type="project" value="UniProtKB-SubCell"/>
</dbReference>
<protein>
    <submittedName>
        <fullName evidence="9">(spotted green pufferfish) hypothetical protein</fullName>
    </submittedName>
</protein>
<evidence type="ECO:0000256" key="3">
    <source>
        <dbReference type="ARBA" id="ARBA00022692"/>
    </source>
</evidence>
<dbReference type="InterPro" id="IPR020846">
    <property type="entry name" value="MFS_dom"/>
</dbReference>
<keyword evidence="2" id="KW-0813">Transport</keyword>
<accession>Q4RSX3</accession>
<feature type="transmembrane region" description="Helical" evidence="7">
    <location>
        <begin position="238"/>
        <end position="264"/>
    </location>
</feature>
<feature type="transmembrane region" description="Helical" evidence="7">
    <location>
        <begin position="209"/>
        <end position="232"/>
    </location>
</feature>
<gene>
    <name evidence="9" type="ORF">GSTENG00029510001</name>
</gene>
<evidence type="ECO:0000256" key="7">
    <source>
        <dbReference type="SAM" id="Phobius"/>
    </source>
</evidence>
<feature type="compositionally biased region" description="Basic and acidic residues" evidence="6">
    <location>
        <begin position="671"/>
        <end position="684"/>
    </location>
</feature>
<evidence type="ECO:0000313" key="9">
    <source>
        <dbReference type="EMBL" id="CAG08509.1"/>
    </source>
</evidence>
<feature type="transmembrane region" description="Helical" evidence="7">
    <location>
        <begin position="340"/>
        <end position="360"/>
    </location>
</feature>
<feature type="region of interest" description="Disordered" evidence="6">
    <location>
        <begin position="621"/>
        <end position="640"/>
    </location>
</feature>
<evidence type="ECO:0000256" key="4">
    <source>
        <dbReference type="ARBA" id="ARBA00022989"/>
    </source>
</evidence>
<evidence type="ECO:0000256" key="2">
    <source>
        <dbReference type="ARBA" id="ARBA00022448"/>
    </source>
</evidence>
<dbReference type="PROSITE" id="PS50850">
    <property type="entry name" value="MFS"/>
    <property type="match status" value="1"/>
</dbReference>
<keyword evidence="5 7" id="KW-0472">Membrane</keyword>
<dbReference type="GO" id="GO:0022857">
    <property type="term" value="F:transmembrane transporter activity"/>
    <property type="evidence" value="ECO:0007669"/>
    <property type="project" value="InterPro"/>
</dbReference>
<reference evidence="9" key="1">
    <citation type="journal article" date="2004" name="Nature">
        <title>Genome duplication in the teleost fish Tetraodon nigroviridis reveals the early vertebrate proto-karyotype.</title>
        <authorList>
            <person name="Jaillon O."/>
            <person name="Aury J.-M."/>
            <person name="Brunet F."/>
            <person name="Petit J.-L."/>
            <person name="Stange-Thomann N."/>
            <person name="Mauceli E."/>
            <person name="Bouneau L."/>
            <person name="Fischer C."/>
            <person name="Ozouf-Costaz C."/>
            <person name="Bernot A."/>
            <person name="Nicaud S."/>
            <person name="Jaffe D."/>
            <person name="Fisher S."/>
            <person name="Lutfalla G."/>
            <person name="Dossat C."/>
            <person name="Segurens B."/>
            <person name="Dasilva C."/>
            <person name="Salanoubat M."/>
            <person name="Levy M."/>
            <person name="Boudet N."/>
            <person name="Castellano S."/>
            <person name="Anthouard V."/>
            <person name="Jubin C."/>
            <person name="Castelli V."/>
            <person name="Katinka M."/>
            <person name="Vacherie B."/>
            <person name="Biemont C."/>
            <person name="Skalli Z."/>
            <person name="Cattolico L."/>
            <person name="Poulain J."/>
            <person name="De Berardinis V."/>
            <person name="Cruaud C."/>
            <person name="Duprat S."/>
            <person name="Brottier P."/>
            <person name="Coutanceau J.-P."/>
            <person name="Gouzy J."/>
            <person name="Parra G."/>
            <person name="Lardier G."/>
            <person name="Chapple C."/>
            <person name="McKernan K.J."/>
            <person name="McEwan P."/>
            <person name="Bosak S."/>
            <person name="Kellis M."/>
            <person name="Volff J.-N."/>
            <person name="Guigo R."/>
            <person name="Zody M.C."/>
            <person name="Mesirov J."/>
            <person name="Lindblad-Toh K."/>
            <person name="Birren B."/>
            <person name="Nusbaum C."/>
            <person name="Kahn D."/>
            <person name="Robinson-Rechavi M."/>
            <person name="Laudet V."/>
            <person name="Schachter V."/>
            <person name="Quetier F."/>
            <person name="Saurin W."/>
            <person name="Scarpelli C."/>
            <person name="Wincker P."/>
            <person name="Lander E.S."/>
            <person name="Weissenbach J."/>
            <person name="Roest Crollius H."/>
        </authorList>
    </citation>
    <scope>NUCLEOTIDE SEQUENCE [LARGE SCALE GENOMIC DNA]</scope>
</reference>
<feature type="transmembrane region" description="Helical" evidence="7">
    <location>
        <begin position="151"/>
        <end position="169"/>
    </location>
</feature>
<dbReference type="Gene3D" id="1.20.1250.20">
    <property type="entry name" value="MFS general substrate transporter like domains"/>
    <property type="match status" value="1"/>
</dbReference>
<dbReference type="KEGG" id="tng:GSTEN00029510G001"/>
<proteinExistence type="predicted"/>
<dbReference type="PANTHER" id="PTHR23511">
    <property type="entry name" value="SYNAPTIC VESICLE GLYCOPROTEIN 2"/>
    <property type="match status" value="1"/>
</dbReference>
<feature type="domain" description="Major facilitator superfamily (MFS) profile" evidence="8">
    <location>
        <begin position="85"/>
        <end position="720"/>
    </location>
</feature>
<dbReference type="AlphaFoldDB" id="Q4RSX3"/>
<name>Q4RSX3_TETNG</name>
<feature type="region of interest" description="Disordered" evidence="6">
    <location>
        <begin position="534"/>
        <end position="559"/>
    </location>
</feature>